<proteinExistence type="predicted"/>
<feature type="region of interest" description="Disordered" evidence="1">
    <location>
        <begin position="1"/>
        <end position="32"/>
    </location>
</feature>
<name>A0A8K0SB22_9HYPO</name>
<dbReference type="Proteomes" id="UP000813427">
    <property type="component" value="Unassembled WGS sequence"/>
</dbReference>
<dbReference type="EMBL" id="JAGPXF010000001">
    <property type="protein sequence ID" value="KAH7261616.1"/>
    <property type="molecule type" value="Genomic_DNA"/>
</dbReference>
<gene>
    <name evidence="2" type="ORF">BKA59DRAFT_428</name>
</gene>
<dbReference type="OrthoDB" id="10253919at2759"/>
<evidence type="ECO:0000313" key="3">
    <source>
        <dbReference type="Proteomes" id="UP000813427"/>
    </source>
</evidence>
<protein>
    <submittedName>
        <fullName evidence="2">Uncharacterized protein</fullName>
    </submittedName>
</protein>
<sequence>MSDFQASTIPKFNPPGFPSQDDNLNDEQKSAWSDTISSWMTGEINGSFSADEPLTVLCGNKEVNRTPLTQFFNGTVTPFNTSQKGKLISWIAFPKLVKVRTSSDIERWREADATRNNQDEYCEWTVQKDSDNNIVSVTFTSEGPEYWEFLSQNDPDKMLALFKKYNPDFASLMNKEDFFDKRGQYNPYNKWNGVLRNSGGLTTVTPGCIMHLAQPNNTLSAEIDIAAQGTVLRKDKQGKAITDPTVLCNCSRYGVATRNSDPTIGDQINSLARNGMAVSVADPVGVYMVDFSPDSFQLDVDGTGNNLVDPPKDTFTWVRGDVSKHQGLRLHVEIPKGTMGTGDNAGRQLTVSDMIDTNNSQYVKYGAQFADYIHVGLSGVVMENVPISDALPCPCAGVKAEAAAATEFSAASARVGSKVFASMALADGSSNQIHFRTRTHQ</sequence>
<organism evidence="2 3">
    <name type="scientific">Fusarium tricinctum</name>
    <dbReference type="NCBI Taxonomy" id="61284"/>
    <lineage>
        <taxon>Eukaryota</taxon>
        <taxon>Fungi</taxon>
        <taxon>Dikarya</taxon>
        <taxon>Ascomycota</taxon>
        <taxon>Pezizomycotina</taxon>
        <taxon>Sordariomycetes</taxon>
        <taxon>Hypocreomycetidae</taxon>
        <taxon>Hypocreales</taxon>
        <taxon>Nectriaceae</taxon>
        <taxon>Fusarium</taxon>
        <taxon>Fusarium tricinctum species complex</taxon>
    </lineage>
</organism>
<accession>A0A8K0SB22</accession>
<comment type="caution">
    <text evidence="2">The sequence shown here is derived from an EMBL/GenBank/DDBJ whole genome shotgun (WGS) entry which is preliminary data.</text>
</comment>
<feature type="compositionally biased region" description="Polar residues" evidence="1">
    <location>
        <begin position="1"/>
        <end position="10"/>
    </location>
</feature>
<reference evidence="2" key="1">
    <citation type="journal article" date="2021" name="Nat. Commun.">
        <title>Genetic determinants of endophytism in the Arabidopsis root mycobiome.</title>
        <authorList>
            <person name="Mesny F."/>
            <person name="Miyauchi S."/>
            <person name="Thiergart T."/>
            <person name="Pickel B."/>
            <person name="Atanasova L."/>
            <person name="Karlsson M."/>
            <person name="Huettel B."/>
            <person name="Barry K.W."/>
            <person name="Haridas S."/>
            <person name="Chen C."/>
            <person name="Bauer D."/>
            <person name="Andreopoulos W."/>
            <person name="Pangilinan J."/>
            <person name="LaButti K."/>
            <person name="Riley R."/>
            <person name="Lipzen A."/>
            <person name="Clum A."/>
            <person name="Drula E."/>
            <person name="Henrissat B."/>
            <person name="Kohler A."/>
            <person name="Grigoriev I.V."/>
            <person name="Martin F.M."/>
            <person name="Hacquard S."/>
        </authorList>
    </citation>
    <scope>NUCLEOTIDE SEQUENCE</scope>
    <source>
        <strain evidence="2">MPI-SDFR-AT-0068</strain>
    </source>
</reference>
<evidence type="ECO:0000313" key="2">
    <source>
        <dbReference type="EMBL" id="KAH7261616.1"/>
    </source>
</evidence>
<dbReference type="AlphaFoldDB" id="A0A8K0SB22"/>
<evidence type="ECO:0000256" key="1">
    <source>
        <dbReference type="SAM" id="MobiDB-lite"/>
    </source>
</evidence>
<keyword evidence="3" id="KW-1185">Reference proteome</keyword>